<dbReference type="RefSeq" id="WP_267222877.1">
    <property type="nucleotide sequence ID" value="NZ_JAPCWC010000018.1"/>
</dbReference>
<comment type="caution">
    <text evidence="2">The sequence shown here is derived from an EMBL/GenBank/DDBJ whole genome shotgun (WGS) entry which is preliminary data.</text>
</comment>
<protein>
    <submittedName>
        <fullName evidence="2">Uncharacterized protein</fullName>
    </submittedName>
</protein>
<dbReference type="EMBL" id="JBHLTM010000002">
    <property type="protein sequence ID" value="MFC0683028.1"/>
    <property type="molecule type" value="Genomic_DNA"/>
</dbReference>
<sequence>MKRAVAIVLALGAAALIGLDRYSLSYMGTHPAGRDFVLSSTFDAVLMILGGLALSMIAFGAIALLLFPRPAGRTASEAAE</sequence>
<keyword evidence="3" id="KW-1185">Reference proteome</keyword>
<accession>A0ABV6S1D5</accession>
<keyword evidence="1" id="KW-0472">Membrane</keyword>
<dbReference type="Proteomes" id="UP001589858">
    <property type="component" value="Unassembled WGS sequence"/>
</dbReference>
<evidence type="ECO:0000313" key="3">
    <source>
        <dbReference type="Proteomes" id="UP001589858"/>
    </source>
</evidence>
<reference evidence="2 3" key="1">
    <citation type="submission" date="2024-09" db="EMBL/GenBank/DDBJ databases">
        <authorList>
            <person name="Sun Q."/>
            <person name="Mori K."/>
        </authorList>
    </citation>
    <scope>NUCLEOTIDE SEQUENCE [LARGE SCALE GENOMIC DNA]</scope>
    <source>
        <strain evidence="2 3">CICC 11035S</strain>
    </source>
</reference>
<name>A0ABV6S1D5_9SPHN</name>
<feature type="transmembrane region" description="Helical" evidence="1">
    <location>
        <begin position="45"/>
        <end position="67"/>
    </location>
</feature>
<gene>
    <name evidence="2" type="ORF">ACFFF8_00305</name>
</gene>
<keyword evidence="1" id="KW-0812">Transmembrane</keyword>
<evidence type="ECO:0000256" key="1">
    <source>
        <dbReference type="SAM" id="Phobius"/>
    </source>
</evidence>
<evidence type="ECO:0000313" key="2">
    <source>
        <dbReference type="EMBL" id="MFC0683028.1"/>
    </source>
</evidence>
<proteinExistence type="predicted"/>
<organism evidence="2 3">
    <name type="scientific">Novosphingobium clariflavum</name>
    <dbReference type="NCBI Taxonomy" id="2029884"/>
    <lineage>
        <taxon>Bacteria</taxon>
        <taxon>Pseudomonadati</taxon>
        <taxon>Pseudomonadota</taxon>
        <taxon>Alphaproteobacteria</taxon>
        <taxon>Sphingomonadales</taxon>
        <taxon>Sphingomonadaceae</taxon>
        <taxon>Novosphingobium</taxon>
    </lineage>
</organism>
<keyword evidence="1" id="KW-1133">Transmembrane helix</keyword>